<feature type="compositionally biased region" description="Low complexity" evidence="2">
    <location>
        <begin position="205"/>
        <end position="230"/>
    </location>
</feature>
<dbReference type="Proteomes" id="UP001438707">
    <property type="component" value="Unassembled WGS sequence"/>
</dbReference>
<evidence type="ECO:0000313" key="4">
    <source>
        <dbReference type="Proteomes" id="UP001438707"/>
    </source>
</evidence>
<feature type="compositionally biased region" description="Polar residues" evidence="2">
    <location>
        <begin position="194"/>
        <end position="204"/>
    </location>
</feature>
<reference evidence="3 4" key="1">
    <citation type="journal article" date="2024" name="Nat. Commun.">
        <title>Phylogenomics reveals the evolutionary origins of lichenization in chlorophyte algae.</title>
        <authorList>
            <person name="Puginier C."/>
            <person name="Libourel C."/>
            <person name="Otte J."/>
            <person name="Skaloud P."/>
            <person name="Haon M."/>
            <person name="Grisel S."/>
            <person name="Petersen M."/>
            <person name="Berrin J.G."/>
            <person name="Delaux P.M."/>
            <person name="Dal Grande F."/>
            <person name="Keller J."/>
        </authorList>
    </citation>
    <scope>NUCLEOTIDE SEQUENCE [LARGE SCALE GENOMIC DNA]</scope>
    <source>
        <strain evidence="3 4">SAG 2145</strain>
    </source>
</reference>
<gene>
    <name evidence="3" type="ORF">WJX74_003430</name>
</gene>
<name>A0AAW1QUQ8_9CHLO</name>
<dbReference type="PANTHER" id="PTHR45615:SF63">
    <property type="entry name" value="CHROMOSOME UNDETERMINED SCAFFOLD_10, WHOLE GENOME SHOTGUN SEQUENCE"/>
    <property type="match status" value="1"/>
</dbReference>
<dbReference type="PANTHER" id="PTHR45615">
    <property type="entry name" value="MYOSIN HEAVY CHAIN, NON-MUSCLE"/>
    <property type="match status" value="1"/>
</dbReference>
<proteinExistence type="predicted"/>
<feature type="compositionally biased region" description="Low complexity" evidence="2">
    <location>
        <begin position="353"/>
        <end position="362"/>
    </location>
</feature>
<comment type="caution">
    <text evidence="3">The sequence shown here is derived from an EMBL/GenBank/DDBJ whole genome shotgun (WGS) entry which is preliminary data.</text>
</comment>
<keyword evidence="1" id="KW-0175">Coiled coil</keyword>
<evidence type="ECO:0000256" key="2">
    <source>
        <dbReference type="SAM" id="MobiDB-lite"/>
    </source>
</evidence>
<feature type="region of interest" description="Disordered" evidence="2">
    <location>
        <begin position="726"/>
        <end position="770"/>
    </location>
</feature>
<organism evidence="3 4">
    <name type="scientific">Apatococcus lobatus</name>
    <dbReference type="NCBI Taxonomy" id="904363"/>
    <lineage>
        <taxon>Eukaryota</taxon>
        <taxon>Viridiplantae</taxon>
        <taxon>Chlorophyta</taxon>
        <taxon>core chlorophytes</taxon>
        <taxon>Trebouxiophyceae</taxon>
        <taxon>Chlorellales</taxon>
        <taxon>Chlorellaceae</taxon>
        <taxon>Apatococcus</taxon>
    </lineage>
</organism>
<feature type="region of interest" description="Disordered" evidence="2">
    <location>
        <begin position="920"/>
        <end position="943"/>
    </location>
</feature>
<feature type="compositionally biased region" description="Polar residues" evidence="2">
    <location>
        <begin position="920"/>
        <end position="935"/>
    </location>
</feature>
<accession>A0AAW1QUQ8</accession>
<feature type="compositionally biased region" description="Low complexity" evidence="2">
    <location>
        <begin position="978"/>
        <end position="997"/>
    </location>
</feature>
<keyword evidence="4" id="KW-1185">Reference proteome</keyword>
<feature type="compositionally biased region" description="Basic and acidic residues" evidence="2">
    <location>
        <begin position="331"/>
        <end position="349"/>
    </location>
</feature>
<feature type="compositionally biased region" description="Basic and acidic residues" evidence="2">
    <location>
        <begin position="753"/>
        <end position="770"/>
    </location>
</feature>
<evidence type="ECO:0000256" key="1">
    <source>
        <dbReference type="SAM" id="Coils"/>
    </source>
</evidence>
<feature type="region of interest" description="Disordered" evidence="2">
    <location>
        <begin position="158"/>
        <end position="231"/>
    </location>
</feature>
<feature type="region of interest" description="Disordered" evidence="2">
    <location>
        <begin position="1"/>
        <end position="59"/>
    </location>
</feature>
<feature type="coiled-coil region" evidence="1">
    <location>
        <begin position="575"/>
        <end position="616"/>
    </location>
</feature>
<sequence length="1356" mass="150560">MARSQRLQAEEKQRPGLAASERSSEGGDTPASSYAPLQAAADVDLMEGQSASSFETSASRQDIFTRQSFHDGDSMHLQPDHRFRHQHQRSMNNQLHADSRRIPQQKHVIRAEGMRPHDATMGQEHRGQQHAAGDQQKAIMSEYGHRQDGTYNLDSARDSMLGPRLRPETPSPPHEAVPWHARNRPFENGVHGWFQQSTPVGRSHQQQQLQLQGEVQPQQSQQQQHLQRQQSLPVGDRSLALVPVAEPGPLSYSSAPAAVQHSRHLMTVPAPANNTLTNFDGSSGYRPLRTPQQALQQEQARHDVTRMALQVAQHQLEGLKHRCQERSELLAEAQEHSHAAQRDADELRASLHQQQPQQAAPNAANAAEEIKRLEQALGQAQHEQNRYESELQSLRQEKNLMELEAAEKADEVEDMTLKLERVQSANAALHQQAQQIRLQIAASSKAAQAAESQLQQSVGVEGEALVLDIRQQLEQSQQQQEALAAELQHSQSSFQQLRQSVEHERAGMQHEAKLRKQLRQSVRLMRSIQGQNVDSTDMDTISDTASKSGSLLSSGADAVLGAYIEQGGAITGVGHDDIHGRCQQLERALQQAQEELAAEQDRQRQLQQDLSAVDEATLLSDDILDSNSGALQDVANIKHLARSYILLRHQHDELAEDLGRALDVGQRALADKELVASEKVAVTRDYASLRRKMDAAESELERLQGLEAVAKEAMAALEAEHREVQRLQHELESSTSSQTEQKGQVQQLQDSLKAVREMSEAHQHAHEDLQQRLRSVKAEQSQLQVKLRQRELDLETQTSLLHERDQEIQTNRDQHLQAQRDWLAQAAKSRDMMRRMEGELKSCQRTLRQRTARLEELDVSVGSPAVRRQASPSKRPGLTDSLFMTGLCEEWLVNPSATPPPTPDPAAPSRHAFQLSPATPTLANSARPQKASSILDTGGSRTFEEGSRLDLLGELDTEQVRDLNQDFLGASTNSTRKGAASQPGSSQGRSSGGSRLRAAADNRDSSVDNATPVPWPVPPGSSGAAALRELEKANGPGNLRDPAGIFVSSDDMNLPEGDYVFISVGGEQRLPAEKVTSASIACQWAQVSEQLDGALYEQLAVTDEFSCVKDFGKFWKAEEENLAQVQLNLLPCIHLAYRGFKKEVDSKDQYKHVRLIAEFKPFSSYSEGEYEEGVGEIICRCRCALNVGRDPFVLPALVTDNRYIRAYLVRDSKHAALQHIWKAKRLPLCVERGTAHLSNPLPLDTSSDGFKELAFLLWLGEALILKAEAEHQDLWLRPGQQVHVKSSQGRHFASAQIKAVLQQRTCFSATYCARCSRTGLAVVVKLGPLPEHRSQAGLLQLDRGAWDQVLGPIILR</sequence>
<protein>
    <submittedName>
        <fullName evidence="3">Uncharacterized protein</fullName>
    </submittedName>
</protein>
<evidence type="ECO:0000313" key="3">
    <source>
        <dbReference type="EMBL" id="KAK9825255.1"/>
    </source>
</evidence>
<dbReference type="EMBL" id="JALJOS010000025">
    <property type="protein sequence ID" value="KAK9825255.1"/>
    <property type="molecule type" value="Genomic_DNA"/>
</dbReference>
<feature type="region of interest" description="Disordered" evidence="2">
    <location>
        <begin position="969"/>
        <end position="1018"/>
    </location>
</feature>
<feature type="region of interest" description="Disordered" evidence="2">
    <location>
        <begin position="331"/>
        <end position="362"/>
    </location>
</feature>
<feature type="compositionally biased region" description="Polar residues" evidence="2">
    <location>
        <begin position="49"/>
        <end position="59"/>
    </location>
</feature>